<reference evidence="1 2" key="1">
    <citation type="journal article" date="2024" name="BMC Genomics">
        <title>De novo assembly and annotation of Popillia japonica's genome with initial clues to its potential as an invasive pest.</title>
        <authorList>
            <person name="Cucini C."/>
            <person name="Boschi S."/>
            <person name="Funari R."/>
            <person name="Cardaioli E."/>
            <person name="Iannotti N."/>
            <person name="Marturano G."/>
            <person name="Paoli F."/>
            <person name="Bruttini M."/>
            <person name="Carapelli A."/>
            <person name="Frati F."/>
            <person name="Nardi F."/>
        </authorList>
    </citation>
    <scope>NUCLEOTIDE SEQUENCE [LARGE SCALE GENOMIC DNA]</scope>
    <source>
        <strain evidence="1">DMR45628</strain>
    </source>
</reference>
<gene>
    <name evidence="1" type="ORF">QE152_g8842</name>
</gene>
<protein>
    <submittedName>
        <fullName evidence="1">Uncharacterized protein</fullName>
    </submittedName>
</protein>
<dbReference type="AlphaFoldDB" id="A0AAW1LWT2"/>
<dbReference type="Proteomes" id="UP001458880">
    <property type="component" value="Unassembled WGS sequence"/>
</dbReference>
<keyword evidence="2" id="KW-1185">Reference proteome</keyword>
<accession>A0AAW1LWT2</accession>
<comment type="caution">
    <text evidence="1">The sequence shown here is derived from an EMBL/GenBank/DDBJ whole genome shotgun (WGS) entry which is preliminary data.</text>
</comment>
<proteinExistence type="predicted"/>
<evidence type="ECO:0000313" key="1">
    <source>
        <dbReference type="EMBL" id="KAK9739682.1"/>
    </source>
</evidence>
<dbReference type="EMBL" id="JASPKY010000072">
    <property type="protein sequence ID" value="KAK9739682.1"/>
    <property type="molecule type" value="Genomic_DNA"/>
</dbReference>
<evidence type="ECO:0000313" key="2">
    <source>
        <dbReference type="Proteomes" id="UP001458880"/>
    </source>
</evidence>
<sequence length="111" mass="11882">MARHTGIEGLLLGGSTDGCRSRQPAALRDIPCASSLARIERHTGSTPESLGSVIDTSVPSLSVLFLRTTPHGYQDTDTLLVVVLPLPPPLNTQLPPHSILNHTVIKIPILY</sequence>
<name>A0AAW1LWT2_POPJA</name>
<organism evidence="1 2">
    <name type="scientific">Popillia japonica</name>
    <name type="common">Japanese beetle</name>
    <dbReference type="NCBI Taxonomy" id="7064"/>
    <lineage>
        <taxon>Eukaryota</taxon>
        <taxon>Metazoa</taxon>
        <taxon>Ecdysozoa</taxon>
        <taxon>Arthropoda</taxon>
        <taxon>Hexapoda</taxon>
        <taxon>Insecta</taxon>
        <taxon>Pterygota</taxon>
        <taxon>Neoptera</taxon>
        <taxon>Endopterygota</taxon>
        <taxon>Coleoptera</taxon>
        <taxon>Polyphaga</taxon>
        <taxon>Scarabaeiformia</taxon>
        <taxon>Scarabaeidae</taxon>
        <taxon>Rutelinae</taxon>
        <taxon>Popillia</taxon>
    </lineage>
</organism>